<dbReference type="GeneID" id="85459444"/>
<name>A0AAJ0APD1_9PEZI</name>
<reference evidence="1" key="1">
    <citation type="submission" date="2021-06" db="EMBL/GenBank/DDBJ databases">
        <title>Comparative genomics, transcriptomics and evolutionary studies reveal genomic signatures of adaptation to plant cell wall in hemibiotrophic fungi.</title>
        <authorList>
            <consortium name="DOE Joint Genome Institute"/>
            <person name="Baroncelli R."/>
            <person name="Diaz J.F."/>
            <person name="Benocci T."/>
            <person name="Peng M."/>
            <person name="Battaglia E."/>
            <person name="Haridas S."/>
            <person name="Andreopoulos W."/>
            <person name="Labutti K."/>
            <person name="Pangilinan J."/>
            <person name="Floch G.L."/>
            <person name="Makela M.R."/>
            <person name="Henrissat B."/>
            <person name="Grigoriev I.V."/>
            <person name="Crouch J.A."/>
            <person name="De Vries R.P."/>
            <person name="Sukno S.A."/>
            <person name="Thon M.R."/>
        </authorList>
    </citation>
    <scope>NUCLEOTIDE SEQUENCE</scope>
    <source>
        <strain evidence="1">CBS 193.32</strain>
    </source>
</reference>
<protein>
    <submittedName>
        <fullName evidence="1">Uncharacterized protein</fullName>
    </submittedName>
</protein>
<dbReference type="AlphaFoldDB" id="A0AAJ0APD1"/>
<proteinExistence type="predicted"/>
<evidence type="ECO:0000313" key="1">
    <source>
        <dbReference type="EMBL" id="KAK1675361.1"/>
    </source>
</evidence>
<comment type="caution">
    <text evidence="1">The sequence shown here is derived from an EMBL/GenBank/DDBJ whole genome shotgun (WGS) entry which is preliminary data.</text>
</comment>
<accession>A0AAJ0APD1</accession>
<keyword evidence="2" id="KW-1185">Reference proteome</keyword>
<evidence type="ECO:0000313" key="2">
    <source>
        <dbReference type="Proteomes" id="UP001224890"/>
    </source>
</evidence>
<sequence length="123" mass="13884">MCRQDAAVARVQPFNLTTLYSTPNHQSQKSGRHLNAFLQRHFHLRKLTEIKGLAENASDLGYSRSIGFCLASCWVRNQRWTMTSEVRQKVGQADSSRQICTQDPMRFAEAVISVEKRGSAQAA</sequence>
<dbReference type="RefSeq" id="XP_060429364.1">
    <property type="nucleotide sequence ID" value="XM_060574918.1"/>
</dbReference>
<gene>
    <name evidence="1" type="ORF">BDP55DRAFT_663985</name>
</gene>
<organism evidence="1 2">
    <name type="scientific">Colletotrichum godetiae</name>
    <dbReference type="NCBI Taxonomy" id="1209918"/>
    <lineage>
        <taxon>Eukaryota</taxon>
        <taxon>Fungi</taxon>
        <taxon>Dikarya</taxon>
        <taxon>Ascomycota</taxon>
        <taxon>Pezizomycotina</taxon>
        <taxon>Sordariomycetes</taxon>
        <taxon>Hypocreomycetidae</taxon>
        <taxon>Glomerellales</taxon>
        <taxon>Glomerellaceae</taxon>
        <taxon>Colletotrichum</taxon>
        <taxon>Colletotrichum acutatum species complex</taxon>
    </lineage>
</organism>
<dbReference type="Proteomes" id="UP001224890">
    <property type="component" value="Unassembled WGS sequence"/>
</dbReference>
<dbReference type="EMBL" id="JAHMHR010000021">
    <property type="protein sequence ID" value="KAK1675361.1"/>
    <property type="molecule type" value="Genomic_DNA"/>
</dbReference>